<evidence type="ECO:0008006" key="3">
    <source>
        <dbReference type="Google" id="ProtNLM"/>
    </source>
</evidence>
<organism evidence="1 2">
    <name type="scientific">Allopusillimonas soli</name>
    <dbReference type="NCBI Taxonomy" id="659016"/>
    <lineage>
        <taxon>Bacteria</taxon>
        <taxon>Pseudomonadati</taxon>
        <taxon>Pseudomonadota</taxon>
        <taxon>Betaproteobacteria</taxon>
        <taxon>Burkholderiales</taxon>
        <taxon>Alcaligenaceae</taxon>
        <taxon>Allopusillimonas</taxon>
    </lineage>
</organism>
<evidence type="ECO:0000313" key="2">
    <source>
        <dbReference type="Proteomes" id="UP000580517"/>
    </source>
</evidence>
<comment type="caution">
    <text evidence="1">The sequence shown here is derived from an EMBL/GenBank/DDBJ whole genome shotgun (WGS) entry which is preliminary data.</text>
</comment>
<dbReference type="Gene3D" id="1.10.10.60">
    <property type="entry name" value="Homeodomain-like"/>
    <property type="match status" value="1"/>
</dbReference>
<dbReference type="EMBL" id="JACCEW010000001">
    <property type="protein sequence ID" value="NYT36291.1"/>
    <property type="molecule type" value="Genomic_DNA"/>
</dbReference>
<gene>
    <name evidence="1" type="ORF">H0A68_05355</name>
</gene>
<reference evidence="1 2" key="1">
    <citation type="submission" date="2020-07" db="EMBL/GenBank/DDBJ databases">
        <title>Taxonomic revisions and descriptions of new bacterial species based on genomic comparisons in the high-G+C-content subgroup of the family Alcaligenaceae.</title>
        <authorList>
            <person name="Szabo A."/>
            <person name="Felfoldi T."/>
        </authorList>
    </citation>
    <scope>NUCLEOTIDE SEQUENCE [LARGE SCALE GENOMIC DNA]</scope>
    <source>
        <strain evidence="1 2">DSM 25264</strain>
    </source>
</reference>
<name>A0A853FCL9_9BURK</name>
<dbReference type="OrthoDB" id="8687324at2"/>
<dbReference type="AlphaFoldDB" id="A0A853FCL9"/>
<evidence type="ECO:0000313" key="1">
    <source>
        <dbReference type="EMBL" id="NYT36291.1"/>
    </source>
</evidence>
<proteinExistence type="predicted"/>
<accession>A0A853FCL9</accession>
<dbReference type="InterPro" id="IPR011006">
    <property type="entry name" value="CheY-like_superfamily"/>
</dbReference>
<dbReference type="SUPFAM" id="SSF52172">
    <property type="entry name" value="CheY-like"/>
    <property type="match status" value="1"/>
</dbReference>
<dbReference type="Proteomes" id="UP000580517">
    <property type="component" value="Unassembled WGS sequence"/>
</dbReference>
<protein>
    <recommendedName>
        <fullName evidence="3">DNA binding HTH domain-containing protein</fullName>
    </recommendedName>
</protein>
<dbReference type="InterPro" id="IPR009057">
    <property type="entry name" value="Homeodomain-like_sf"/>
</dbReference>
<keyword evidence="2" id="KW-1185">Reference proteome</keyword>
<sequence>MYSLASNIDTTHPSAVSALLHYAVQLRRFDVCLLPVSEGNLAWARTVLSTAGSHLSTPVIAMAKDLKAGALNDLHRLGILDFVRMPLCKEELRVRVERGLDLRRAVARGQPMFQQYTPALGEQLPHAVHDAGDVLLGHSGCELEAFAAACASRYATSSESFRQAKSQVVTRFERAYIAAALRRSAGNITMAARCAQKHRRAFWALMRKHAIDAASYRKEAAANSGWRG</sequence>
<dbReference type="SUPFAM" id="SSF46689">
    <property type="entry name" value="Homeodomain-like"/>
    <property type="match status" value="1"/>
</dbReference>